<dbReference type="RefSeq" id="WP_091075669.1">
    <property type="nucleotide sequence ID" value="NZ_LT629799.1"/>
</dbReference>
<keyword evidence="2" id="KW-0732">Signal</keyword>
<dbReference type="InterPro" id="IPR007280">
    <property type="entry name" value="Peptidase_C_arc/bac"/>
</dbReference>
<dbReference type="Pfam" id="PF04151">
    <property type="entry name" value="PPC"/>
    <property type="match status" value="1"/>
</dbReference>
<feature type="signal peptide" evidence="2">
    <location>
        <begin position="1"/>
        <end position="32"/>
    </location>
</feature>
<feature type="compositionally biased region" description="Gly residues" evidence="1">
    <location>
        <begin position="193"/>
        <end position="208"/>
    </location>
</feature>
<protein>
    <submittedName>
        <fullName evidence="4">Pre-peptidase C-terminal domain-containing protein</fullName>
    </submittedName>
</protein>
<evidence type="ECO:0000259" key="3">
    <source>
        <dbReference type="Pfam" id="PF04151"/>
    </source>
</evidence>
<feature type="region of interest" description="Disordered" evidence="1">
    <location>
        <begin position="97"/>
        <end position="140"/>
    </location>
</feature>
<name>A0A1H2MYA6_9ACTN</name>
<feature type="region of interest" description="Disordered" evidence="1">
    <location>
        <begin position="185"/>
        <end position="217"/>
    </location>
</feature>
<organism evidence="4 5">
    <name type="scientific">Microlunatus sagamiharensis</name>
    <dbReference type="NCBI Taxonomy" id="546874"/>
    <lineage>
        <taxon>Bacteria</taxon>
        <taxon>Bacillati</taxon>
        <taxon>Actinomycetota</taxon>
        <taxon>Actinomycetes</taxon>
        <taxon>Propionibacteriales</taxon>
        <taxon>Propionibacteriaceae</taxon>
        <taxon>Microlunatus</taxon>
    </lineage>
</organism>
<dbReference type="Proteomes" id="UP000198825">
    <property type="component" value="Chromosome I"/>
</dbReference>
<accession>A0A1H2MYA6</accession>
<reference evidence="5" key="1">
    <citation type="submission" date="2016-10" db="EMBL/GenBank/DDBJ databases">
        <authorList>
            <person name="Varghese N."/>
            <person name="Submissions S."/>
        </authorList>
    </citation>
    <scope>NUCLEOTIDE SEQUENCE [LARGE SCALE GENOMIC DNA]</scope>
    <source>
        <strain evidence="5">DSM 21743</strain>
    </source>
</reference>
<evidence type="ECO:0000256" key="2">
    <source>
        <dbReference type="SAM" id="SignalP"/>
    </source>
</evidence>
<dbReference type="STRING" id="546874.SAMN04488544_2908"/>
<evidence type="ECO:0000313" key="5">
    <source>
        <dbReference type="Proteomes" id="UP000198825"/>
    </source>
</evidence>
<sequence length="671" mass="69433">MSKRIVRRVLVPVLGGLLVVGAAFSGPTASQAAPPTASRAEQLRAAQDAALQAGLQVAPKGLPSARRSATLDPDPALSTLPSLRRADYSGWRTRDAAQAEARAGSRAQARVGRTGRASAKVLDHPETEPASRPGSNDTRATAEKVGAFGTGKGDRAAVAITGAISGYEVAARALPAVQEDDGQLSLATPTGIRGTGRVRGTGVLGDGPHGTEPGADGNNDYDFYSLAASAGERITISTAGSEVDTVVALYDPYGTVLAVNDEAVAGTTDSLLTYAVTKPGTYYALVAGFAPSGGLPPDPEDSGSGFGDASTGRYALDISAVKLDTDYYRLDLAAGDVIGATATSGATTLRVVRPDGTAMVGASGSDLSGLYPEESPLPRGGNVSIAYVAERAGAYALQVDGPPGTYAVRVEAYRPGTEGRGATRTQTILLDLDGGTVDTTDLGGPGERRLSPLRDFLPAWGLKASQEKALRDRVVAAMKVNLRRDLAARGLNKRLAVDVTTKATGSTAWGRPDVSRVVIGGTTAEAGIDTIGISSTIDPGNYSHTDTALVLLDTLASPDTDNEASLNHYLRPGSDRLDFVAQAIANVASHEVGHYVGNFHTDGQDSTHTLMDEGGSNFGANLYGVGRDGVGGTRDDEDVRFRTDAYSRLETYSGQENTLNVSAWAFVRPQG</sequence>
<evidence type="ECO:0000256" key="1">
    <source>
        <dbReference type="SAM" id="MobiDB-lite"/>
    </source>
</evidence>
<gene>
    <name evidence="4" type="ORF">SAMN04488544_2908</name>
</gene>
<evidence type="ECO:0000313" key="4">
    <source>
        <dbReference type="EMBL" id="SDU97901.1"/>
    </source>
</evidence>
<dbReference type="Gene3D" id="2.60.120.380">
    <property type="match status" value="1"/>
</dbReference>
<feature type="compositionally biased region" description="Low complexity" evidence="1">
    <location>
        <begin position="98"/>
        <end position="110"/>
    </location>
</feature>
<dbReference type="EMBL" id="LT629799">
    <property type="protein sequence ID" value="SDU97901.1"/>
    <property type="molecule type" value="Genomic_DNA"/>
</dbReference>
<keyword evidence="5" id="KW-1185">Reference proteome</keyword>
<dbReference type="OrthoDB" id="227529at2"/>
<feature type="domain" description="Peptidase C-terminal archaeal/bacterial" evidence="3">
    <location>
        <begin position="220"/>
        <end position="287"/>
    </location>
</feature>
<dbReference type="AlphaFoldDB" id="A0A1H2MYA6"/>
<feature type="chain" id="PRO_5009280916" evidence="2">
    <location>
        <begin position="33"/>
        <end position="671"/>
    </location>
</feature>
<proteinExistence type="predicted"/>